<accession>A0A011NAU6</accession>
<dbReference type="InterPro" id="IPR036907">
    <property type="entry name" value="5'-Nucleotdase_C_sf"/>
</dbReference>
<gene>
    <name evidence="1" type="ORF">AW10_02263</name>
</gene>
<dbReference type="EMBL" id="JEMX01000046">
    <property type="protein sequence ID" value="EXI79778.1"/>
    <property type="molecule type" value="Genomic_DNA"/>
</dbReference>
<sequence length="55" mass="6005">MTVNSDLAGGGDNFSVLLQGRERRTSTMDVDALEQYLAKHPALSAGSLNRIERLE</sequence>
<evidence type="ECO:0000313" key="2">
    <source>
        <dbReference type="Proteomes" id="UP000021816"/>
    </source>
</evidence>
<comment type="caution">
    <text evidence="1">The sequence shown here is derived from an EMBL/GenBank/DDBJ whole genome shotgun (WGS) entry which is preliminary data.</text>
</comment>
<dbReference type="GO" id="GO:0009166">
    <property type="term" value="P:nucleotide catabolic process"/>
    <property type="evidence" value="ECO:0007669"/>
    <property type="project" value="InterPro"/>
</dbReference>
<dbReference type="STRING" id="1454003.AW10_02263"/>
<evidence type="ECO:0000313" key="1">
    <source>
        <dbReference type="EMBL" id="EXI79778.1"/>
    </source>
</evidence>
<proteinExistence type="predicted"/>
<reference evidence="1 2" key="1">
    <citation type="submission" date="2014-02" db="EMBL/GenBank/DDBJ databases">
        <title>Expanding our view of genomic diversity in Candidatus Accumulibacter clades.</title>
        <authorList>
            <person name="Skennerton C.T."/>
            <person name="Barr J.J."/>
            <person name="Slater F.R."/>
            <person name="Bond P.L."/>
            <person name="Tyson G.W."/>
        </authorList>
    </citation>
    <scope>NUCLEOTIDE SEQUENCE [LARGE SCALE GENOMIC DNA]</scope>
    <source>
        <strain evidence="2">BA-92</strain>
    </source>
</reference>
<dbReference type="PATRIC" id="fig|1454003.3.peg.2308"/>
<dbReference type="Gene3D" id="3.90.780.10">
    <property type="entry name" value="5'-Nucleotidase, C-terminal domain"/>
    <property type="match status" value="1"/>
</dbReference>
<organism evidence="1 2">
    <name type="scientific">Candidatus Accumulibacter appositus</name>
    <dbReference type="NCBI Taxonomy" id="1454003"/>
    <lineage>
        <taxon>Bacteria</taxon>
        <taxon>Pseudomonadati</taxon>
        <taxon>Pseudomonadota</taxon>
        <taxon>Betaproteobacteria</taxon>
        <taxon>Candidatus Accumulibacter</taxon>
    </lineage>
</organism>
<dbReference type="SUPFAM" id="SSF55816">
    <property type="entry name" value="5'-nucleotidase (syn. UDP-sugar hydrolase), C-terminal domain"/>
    <property type="match status" value="1"/>
</dbReference>
<dbReference type="AlphaFoldDB" id="A0A011NAU6"/>
<dbReference type="GO" id="GO:0016787">
    <property type="term" value="F:hydrolase activity"/>
    <property type="evidence" value="ECO:0007669"/>
    <property type="project" value="InterPro"/>
</dbReference>
<dbReference type="Proteomes" id="UP000021816">
    <property type="component" value="Unassembled WGS sequence"/>
</dbReference>
<name>A0A011NAU6_9PROT</name>
<protein>
    <submittedName>
        <fullName evidence="1">Uncharacterized protein</fullName>
    </submittedName>
</protein>